<feature type="chain" id="PRO_5045393879" description="DUF4154 domain-containing protein" evidence="1">
    <location>
        <begin position="26"/>
        <end position="173"/>
    </location>
</feature>
<gene>
    <name evidence="2" type="ORF">GCM10011506_27040</name>
</gene>
<keyword evidence="1" id="KW-0732">Signal</keyword>
<keyword evidence="3" id="KW-1185">Reference proteome</keyword>
<dbReference type="RefSeq" id="WP_188464300.1">
    <property type="nucleotide sequence ID" value="NZ_BAABHU010000008.1"/>
</dbReference>
<dbReference type="InterPro" id="IPR025293">
    <property type="entry name" value="YfiR/HmsC-like"/>
</dbReference>
<sequence>MKKLKVLSMLILLLVFLTKPGICQENEYQFHKVFFYSFTKYVEWPENYLGGEFVIAVVGKSDITPLLQEMAEIKKAGSSSIKIITIDENGFNQKMNMLFVPREKSALLGAIVNKLGNKPTLLITEGQGLAQKGSMINFKDVNGKLKFEVNTTNLERTGLRVSKELLRFGEEIK</sequence>
<evidence type="ECO:0008006" key="4">
    <source>
        <dbReference type="Google" id="ProtNLM"/>
    </source>
</evidence>
<evidence type="ECO:0000313" key="3">
    <source>
        <dbReference type="Proteomes" id="UP000636010"/>
    </source>
</evidence>
<reference evidence="3" key="1">
    <citation type="journal article" date="2019" name="Int. J. Syst. Evol. Microbiol.">
        <title>The Global Catalogue of Microorganisms (GCM) 10K type strain sequencing project: providing services to taxonomists for standard genome sequencing and annotation.</title>
        <authorList>
            <consortium name="The Broad Institute Genomics Platform"/>
            <consortium name="The Broad Institute Genome Sequencing Center for Infectious Disease"/>
            <person name="Wu L."/>
            <person name="Ma J."/>
        </authorList>
    </citation>
    <scope>NUCLEOTIDE SEQUENCE [LARGE SCALE GENOMIC DNA]</scope>
    <source>
        <strain evidence="3">CGMCC 1.10832</strain>
    </source>
</reference>
<organism evidence="2 3">
    <name type="scientific">Marivirga lumbricoides</name>
    <dbReference type="NCBI Taxonomy" id="1046115"/>
    <lineage>
        <taxon>Bacteria</taxon>
        <taxon>Pseudomonadati</taxon>
        <taxon>Bacteroidota</taxon>
        <taxon>Cytophagia</taxon>
        <taxon>Cytophagales</taxon>
        <taxon>Marivirgaceae</taxon>
        <taxon>Marivirga</taxon>
    </lineage>
</organism>
<protein>
    <recommendedName>
        <fullName evidence="4">DUF4154 domain-containing protein</fullName>
    </recommendedName>
</protein>
<accession>A0ABQ1MI13</accession>
<dbReference type="Proteomes" id="UP000636010">
    <property type="component" value="Unassembled WGS sequence"/>
</dbReference>
<comment type="caution">
    <text evidence="2">The sequence shown here is derived from an EMBL/GenBank/DDBJ whole genome shotgun (WGS) entry which is preliminary data.</text>
</comment>
<evidence type="ECO:0000256" key="1">
    <source>
        <dbReference type="SAM" id="SignalP"/>
    </source>
</evidence>
<evidence type="ECO:0000313" key="2">
    <source>
        <dbReference type="EMBL" id="GGC40128.1"/>
    </source>
</evidence>
<name>A0ABQ1MI13_9BACT</name>
<feature type="signal peptide" evidence="1">
    <location>
        <begin position="1"/>
        <end position="25"/>
    </location>
</feature>
<dbReference type="EMBL" id="BMEC01000008">
    <property type="protein sequence ID" value="GGC40128.1"/>
    <property type="molecule type" value="Genomic_DNA"/>
</dbReference>
<dbReference type="Pfam" id="PF13689">
    <property type="entry name" value="DUF4154"/>
    <property type="match status" value="1"/>
</dbReference>
<proteinExistence type="predicted"/>